<proteinExistence type="predicted"/>
<gene>
    <name evidence="1" type="ORF">SPV1_00897</name>
</gene>
<dbReference type="HOGENOM" id="CLU_3404282_0_0_0"/>
<keyword evidence="2" id="KW-1185">Reference proteome</keyword>
<comment type="caution">
    <text evidence="1">The sequence shown here is derived from an EMBL/GenBank/DDBJ whole genome shotgun (WGS) entry which is preliminary data.</text>
</comment>
<dbReference type="Proteomes" id="UP000005297">
    <property type="component" value="Unassembled WGS sequence"/>
</dbReference>
<evidence type="ECO:0000313" key="1">
    <source>
        <dbReference type="EMBL" id="EAU54143.1"/>
    </source>
</evidence>
<sequence>MVANPTQPIWQWNIKGDQFKAIPMALIYLM</sequence>
<name>Q0EXQ9_9PROT</name>
<dbReference type="InParanoid" id="Q0EXQ9"/>
<evidence type="ECO:0000313" key="2">
    <source>
        <dbReference type="Proteomes" id="UP000005297"/>
    </source>
</evidence>
<reference evidence="1 2" key="1">
    <citation type="submission" date="2006-09" db="EMBL/GenBank/DDBJ databases">
        <authorList>
            <person name="Emerson D."/>
            <person name="Ferriera S."/>
            <person name="Johnson J."/>
            <person name="Kravitz S."/>
            <person name="Halpern A."/>
            <person name="Remington K."/>
            <person name="Beeson K."/>
            <person name="Tran B."/>
            <person name="Rogers Y.-H."/>
            <person name="Friedman R."/>
            <person name="Venter J.C."/>
        </authorList>
    </citation>
    <scope>NUCLEOTIDE SEQUENCE [LARGE SCALE GENOMIC DNA]</scope>
    <source>
        <strain evidence="1 2">PV-1</strain>
    </source>
</reference>
<organism evidence="1 2">
    <name type="scientific">Mariprofundus ferrooxydans PV-1</name>
    <dbReference type="NCBI Taxonomy" id="314345"/>
    <lineage>
        <taxon>Bacteria</taxon>
        <taxon>Pseudomonadati</taxon>
        <taxon>Pseudomonadota</taxon>
        <taxon>Candidatius Mariprofundia</taxon>
        <taxon>Mariprofundales</taxon>
        <taxon>Mariprofundaceae</taxon>
        <taxon>Mariprofundus</taxon>
    </lineage>
</organism>
<dbReference type="AlphaFoldDB" id="Q0EXQ9"/>
<accession>Q0EXQ9</accession>
<dbReference type="EMBL" id="AATS01000012">
    <property type="protein sequence ID" value="EAU54143.1"/>
    <property type="molecule type" value="Genomic_DNA"/>
</dbReference>
<protein>
    <submittedName>
        <fullName evidence="1">Uncharacterized protein</fullName>
    </submittedName>
</protein>